<comment type="function">
    <text evidence="15">Functions in the biosynthesis of branched-chain amino acids. Catalyzes the dehydration of (2R,3R)-2,3-dihydroxy-3-methylpentanoate (2,3-dihydroxy-3-methylvalerate) into 2-oxo-3-methylpentanoate (2-oxo-3-methylvalerate) and of (2R)-2,3-dihydroxy-3-methylbutanoate (2,3-dihydroxyisovalerate) into 2-oxo-3-methylbutanoate (2-oxoisovalerate), the penultimate precursor to L-isoleucine and L-valine, respectively.</text>
</comment>
<dbReference type="Proteomes" id="UP000190166">
    <property type="component" value="Unassembled WGS sequence"/>
</dbReference>
<comment type="catalytic activity">
    <reaction evidence="15">
        <text>(2R,3R)-2,3-dihydroxy-3-methylpentanoate = (S)-3-methyl-2-oxopentanoate + H2O</text>
        <dbReference type="Rhea" id="RHEA:27694"/>
        <dbReference type="ChEBI" id="CHEBI:15377"/>
        <dbReference type="ChEBI" id="CHEBI:35146"/>
        <dbReference type="ChEBI" id="CHEBI:49258"/>
        <dbReference type="EC" id="4.2.1.9"/>
    </reaction>
</comment>
<dbReference type="InterPro" id="IPR000581">
    <property type="entry name" value="ILV_EDD_N"/>
</dbReference>
<dbReference type="InterPro" id="IPR042096">
    <property type="entry name" value="Dihydro-acid_dehy_C"/>
</dbReference>
<organism evidence="18 19">
    <name type="scientific">Chitinophaga ginsengisegetis</name>
    <dbReference type="NCBI Taxonomy" id="393003"/>
    <lineage>
        <taxon>Bacteria</taxon>
        <taxon>Pseudomonadati</taxon>
        <taxon>Bacteroidota</taxon>
        <taxon>Chitinophagia</taxon>
        <taxon>Chitinophagales</taxon>
        <taxon>Chitinophagaceae</taxon>
        <taxon>Chitinophaga</taxon>
    </lineage>
</organism>
<dbReference type="FunFam" id="3.50.30.80:FF:000001">
    <property type="entry name" value="Dihydroxy-acid dehydratase"/>
    <property type="match status" value="1"/>
</dbReference>
<keyword evidence="8 15" id="KW-0411">Iron-sulfur</keyword>
<feature type="binding site" evidence="15">
    <location>
        <position position="447"/>
    </location>
    <ligand>
        <name>Mg(2+)</name>
        <dbReference type="ChEBI" id="CHEBI:18420"/>
    </ligand>
</feature>
<dbReference type="UniPathway" id="UPA00049">
    <property type="reaction ID" value="UER00061"/>
</dbReference>
<evidence type="ECO:0000256" key="3">
    <source>
        <dbReference type="ARBA" id="ARBA00022605"/>
    </source>
</evidence>
<evidence type="ECO:0000256" key="4">
    <source>
        <dbReference type="ARBA" id="ARBA00022714"/>
    </source>
</evidence>
<evidence type="ECO:0000256" key="12">
    <source>
        <dbReference type="ARBA" id="ARBA00029436"/>
    </source>
</evidence>
<protein>
    <recommendedName>
        <fullName evidence="14 15">Dihydroxy-acid dehydratase</fullName>
        <shortName evidence="15">DAD</shortName>
        <ecNumber evidence="14 15">4.2.1.9</ecNumber>
    </recommendedName>
</protein>
<evidence type="ECO:0000256" key="8">
    <source>
        <dbReference type="ARBA" id="ARBA00023014"/>
    </source>
</evidence>
<dbReference type="AlphaFoldDB" id="A0A1T5NZH2"/>
<feature type="active site" description="Proton acceptor" evidence="15">
    <location>
        <position position="473"/>
    </location>
</feature>
<comment type="subunit">
    <text evidence="15">Homodimer.</text>
</comment>
<feature type="binding site" description="via carbamate group" evidence="15">
    <location>
        <position position="125"/>
    </location>
    <ligand>
        <name>Mg(2+)</name>
        <dbReference type="ChEBI" id="CHEBI:18420"/>
    </ligand>
</feature>
<dbReference type="PANTHER" id="PTHR21000:SF5">
    <property type="entry name" value="DIHYDROXY-ACID DEHYDRATASE, MITOCHONDRIAL"/>
    <property type="match status" value="1"/>
</dbReference>
<evidence type="ECO:0000313" key="18">
    <source>
        <dbReference type="EMBL" id="SKD05822.1"/>
    </source>
</evidence>
<evidence type="ECO:0000256" key="14">
    <source>
        <dbReference type="ARBA" id="ARBA00029490"/>
    </source>
</evidence>
<evidence type="ECO:0000256" key="2">
    <source>
        <dbReference type="ARBA" id="ARBA00006486"/>
    </source>
</evidence>
<dbReference type="InterPro" id="IPR050165">
    <property type="entry name" value="DHAD_IlvD/Edd"/>
</dbReference>
<evidence type="ECO:0000256" key="10">
    <source>
        <dbReference type="ARBA" id="ARBA00023304"/>
    </source>
</evidence>
<keyword evidence="10 15" id="KW-0100">Branched-chain amino acid biosynthesis</keyword>
<accession>A0A1T5NZH2</accession>
<comment type="pathway">
    <text evidence="13 15">Amino-acid biosynthesis; L-isoleucine biosynthesis; L-isoleucine from 2-oxobutanoate: step 3/4.</text>
</comment>
<feature type="domain" description="Dihydroxy-acid/6-phosphogluconate dehydratase C-terminal" evidence="17">
    <location>
        <begin position="365"/>
        <end position="554"/>
    </location>
</feature>
<evidence type="ECO:0000256" key="9">
    <source>
        <dbReference type="ARBA" id="ARBA00023239"/>
    </source>
</evidence>
<feature type="binding site" evidence="15">
    <location>
        <position position="50"/>
    </location>
    <ligand>
        <name>[2Fe-2S] cluster</name>
        <dbReference type="ChEBI" id="CHEBI:190135"/>
    </ligand>
</feature>
<dbReference type="Gene3D" id="3.50.30.80">
    <property type="entry name" value="IlvD/EDD C-terminal domain-like"/>
    <property type="match status" value="1"/>
</dbReference>
<feature type="binding site" evidence="15">
    <location>
        <position position="124"/>
    </location>
    <ligand>
        <name>Mg(2+)</name>
        <dbReference type="ChEBI" id="CHEBI:18420"/>
    </ligand>
</feature>
<evidence type="ECO:0000256" key="13">
    <source>
        <dbReference type="ARBA" id="ARBA00029437"/>
    </source>
</evidence>
<dbReference type="GO" id="GO:0051537">
    <property type="term" value="F:2 iron, 2 sulfur cluster binding"/>
    <property type="evidence" value="ECO:0007669"/>
    <property type="project" value="UniProtKB-UniRule"/>
</dbReference>
<dbReference type="InterPro" id="IPR056740">
    <property type="entry name" value="ILV_EDD_C"/>
</dbReference>
<name>A0A1T5NZH2_9BACT</name>
<evidence type="ECO:0000259" key="17">
    <source>
        <dbReference type="Pfam" id="PF24877"/>
    </source>
</evidence>
<evidence type="ECO:0000256" key="6">
    <source>
        <dbReference type="ARBA" id="ARBA00022842"/>
    </source>
</evidence>
<evidence type="ECO:0000256" key="5">
    <source>
        <dbReference type="ARBA" id="ARBA00022723"/>
    </source>
</evidence>
<comment type="catalytic activity">
    <reaction evidence="11">
        <text>(2R)-2,3-dihydroxy-3-methylbutanoate = 3-methyl-2-oxobutanoate + H2O</text>
        <dbReference type="Rhea" id="RHEA:24809"/>
        <dbReference type="ChEBI" id="CHEBI:11851"/>
        <dbReference type="ChEBI" id="CHEBI:15377"/>
        <dbReference type="ChEBI" id="CHEBI:49072"/>
        <dbReference type="EC" id="4.2.1.9"/>
    </reaction>
    <physiologicalReaction direction="left-to-right" evidence="11">
        <dbReference type="Rhea" id="RHEA:24810"/>
    </physiologicalReaction>
</comment>
<dbReference type="PROSITE" id="PS00886">
    <property type="entry name" value="ILVD_EDD_1"/>
    <property type="match status" value="1"/>
</dbReference>
<dbReference type="RefSeq" id="WP_079470489.1">
    <property type="nucleotide sequence ID" value="NZ_FUZZ01000002.1"/>
</dbReference>
<dbReference type="SUPFAM" id="SSF52016">
    <property type="entry name" value="LeuD/IlvD-like"/>
    <property type="match status" value="1"/>
</dbReference>
<keyword evidence="19" id="KW-1185">Reference proteome</keyword>
<comment type="pathway">
    <text evidence="12 15">Amino-acid biosynthesis; L-valine biosynthesis; L-valine from pyruvate: step 3/4.</text>
</comment>
<dbReference type="NCBIfam" id="TIGR00110">
    <property type="entry name" value="ilvD"/>
    <property type="match status" value="1"/>
</dbReference>
<dbReference type="STRING" id="393003.SAMN05660461_3203"/>
<dbReference type="EMBL" id="FUZZ01000002">
    <property type="protein sequence ID" value="SKD05822.1"/>
    <property type="molecule type" value="Genomic_DNA"/>
</dbReference>
<comment type="caution">
    <text evidence="15">Lacks conserved residue(s) required for the propagation of feature annotation.</text>
</comment>
<keyword evidence="6 15" id="KW-0460">Magnesium</keyword>
<evidence type="ECO:0000256" key="15">
    <source>
        <dbReference type="HAMAP-Rule" id="MF_00012"/>
    </source>
</evidence>
<comment type="cofactor">
    <cofactor evidence="15">
        <name>[2Fe-2S] cluster</name>
        <dbReference type="ChEBI" id="CHEBI:190135"/>
    </cofactor>
    <text evidence="15">Binds 1 [2Fe-2S] cluster per subunit. This cluster acts as a Lewis acid cofactor.</text>
</comment>
<dbReference type="InterPro" id="IPR020558">
    <property type="entry name" value="DiOHA_6PGluconate_deHydtase_CS"/>
</dbReference>
<dbReference type="GO" id="GO:0009099">
    <property type="term" value="P:L-valine biosynthetic process"/>
    <property type="evidence" value="ECO:0007669"/>
    <property type="project" value="UniProtKB-UniRule"/>
</dbReference>
<gene>
    <name evidence="15" type="primary">ilvD</name>
    <name evidence="18" type="ORF">SAMN05660461_3203</name>
</gene>
<proteinExistence type="inferred from homology"/>
<dbReference type="Pfam" id="PF24877">
    <property type="entry name" value="ILV_EDD_C"/>
    <property type="match status" value="1"/>
</dbReference>
<dbReference type="PANTHER" id="PTHR21000">
    <property type="entry name" value="DIHYDROXY-ACID DEHYDRATASE DAD"/>
    <property type="match status" value="1"/>
</dbReference>
<dbReference type="HAMAP" id="MF_00012">
    <property type="entry name" value="IlvD"/>
    <property type="match status" value="1"/>
</dbReference>
<dbReference type="UniPathway" id="UPA00047">
    <property type="reaction ID" value="UER00057"/>
</dbReference>
<dbReference type="EC" id="4.2.1.9" evidence="14 15"/>
<reference evidence="18 19" key="1">
    <citation type="submission" date="2017-02" db="EMBL/GenBank/DDBJ databases">
        <authorList>
            <person name="Peterson S.W."/>
        </authorList>
    </citation>
    <scope>NUCLEOTIDE SEQUENCE [LARGE SCALE GENOMIC DNA]</scope>
    <source>
        <strain evidence="18 19">DSM 18108</strain>
    </source>
</reference>
<comment type="similarity">
    <text evidence="2 15">Belongs to the IlvD/Edd family.</text>
</comment>
<dbReference type="GO" id="GO:0004160">
    <property type="term" value="F:dihydroxy-acid dehydratase activity"/>
    <property type="evidence" value="ECO:0007669"/>
    <property type="project" value="UniProtKB-UniRule"/>
</dbReference>
<comment type="cofactor">
    <cofactor evidence="1 15">
        <name>Mg(2+)</name>
        <dbReference type="ChEBI" id="CHEBI:18420"/>
    </cofactor>
</comment>
<evidence type="ECO:0000256" key="11">
    <source>
        <dbReference type="ARBA" id="ARBA00029304"/>
    </source>
</evidence>
<keyword evidence="5 15" id="KW-0479">Metal-binding</keyword>
<dbReference type="InterPro" id="IPR004404">
    <property type="entry name" value="DihydroxyA_deHydtase"/>
</dbReference>
<dbReference type="Pfam" id="PF00920">
    <property type="entry name" value="ILVD_EDD_N"/>
    <property type="match status" value="1"/>
</dbReference>
<dbReference type="SUPFAM" id="SSF143975">
    <property type="entry name" value="IlvD/EDD N-terminal domain-like"/>
    <property type="match status" value="1"/>
</dbReference>
<feature type="modified residue" description="N6-carboxylysine" evidence="15">
    <location>
        <position position="125"/>
    </location>
</feature>
<dbReference type="PROSITE" id="PS00887">
    <property type="entry name" value="ILVD_EDD_2"/>
    <property type="match status" value="1"/>
</dbReference>
<dbReference type="GO" id="GO:0009097">
    <property type="term" value="P:isoleucine biosynthetic process"/>
    <property type="evidence" value="ECO:0007669"/>
    <property type="project" value="UniProtKB-UniRule"/>
</dbReference>
<evidence type="ECO:0000313" key="19">
    <source>
        <dbReference type="Proteomes" id="UP000190166"/>
    </source>
</evidence>
<evidence type="ECO:0000259" key="16">
    <source>
        <dbReference type="Pfam" id="PF00920"/>
    </source>
</evidence>
<feature type="binding site" evidence="15">
    <location>
        <position position="82"/>
    </location>
    <ligand>
        <name>Mg(2+)</name>
        <dbReference type="ChEBI" id="CHEBI:18420"/>
    </ligand>
</feature>
<keyword evidence="4 15" id="KW-0001">2Fe-2S</keyword>
<dbReference type="NCBIfam" id="NF002068">
    <property type="entry name" value="PRK00911.1"/>
    <property type="match status" value="1"/>
</dbReference>
<dbReference type="GO" id="GO:0000287">
    <property type="term" value="F:magnesium ion binding"/>
    <property type="evidence" value="ECO:0007669"/>
    <property type="project" value="UniProtKB-UniRule"/>
</dbReference>
<dbReference type="InterPro" id="IPR037237">
    <property type="entry name" value="IlvD/EDD_N"/>
</dbReference>
<keyword evidence="3 15" id="KW-0028">Amino-acid biosynthesis</keyword>
<evidence type="ECO:0000256" key="1">
    <source>
        <dbReference type="ARBA" id="ARBA00001946"/>
    </source>
</evidence>
<keyword evidence="9 15" id="KW-0456">Lyase</keyword>
<keyword evidence="7 15" id="KW-0408">Iron</keyword>
<sequence>MELNKYSKTITQDPTQPAAQAQLYGIGLTEEDLKKAQVGIVSMGYDGNTCNMHLNDLAKDVKKGVWANDLVGLIFHTIGVSDGMSNGTPGMRYSLVSRDLIADSIETVAGAQYYDALITVPGCDKNMPGSLMAMGRLNRPSIMVYGGTIAPGKYKGQDLNIISAFEALGQKMAGKLDEGDFKGIVQNSCPGAGACGGMYTANTMSSAIEALGMSLPYSSSNPALSQDKKDECIAAGKYIRLLLEKDIKPKDIMTKEAFENALTIIMALGGSTNAVLHFIAIAKSVGISIRLEDFQRISDKTPLIADLKPSGKYLMEDLHNIGGVPLVMKYLLKKGYLHGHCMTVTGKTIAENLEDVADIDFSTQDIIVPLEKPLKQTAHIQILYGNLATEGSVAKITGKEGERFRGPARVFDGEFELIAGITSGKVKEGDVVVIRQVGPKGAPGMPEMLKPTSAIMGVGLGKSVALITDGRFSGGTHGFVVGHITPEAFEGGNIALVQDNDIIEIDATKNFINVEISDEELAARRAAWKQPALRVTNGILFKYAKLVKNATEGCVTDEA</sequence>
<evidence type="ECO:0000256" key="7">
    <source>
        <dbReference type="ARBA" id="ARBA00023004"/>
    </source>
</evidence>
<feature type="domain" description="Dihydroxy-acid/6-phosphogluconate dehydratase N-terminal" evidence="16">
    <location>
        <begin position="35"/>
        <end position="352"/>
    </location>
</feature>